<dbReference type="EMBL" id="CALNXI010000084">
    <property type="protein sequence ID" value="CAH3018319.1"/>
    <property type="molecule type" value="Genomic_DNA"/>
</dbReference>
<dbReference type="Proteomes" id="UP001159427">
    <property type="component" value="Unassembled WGS sequence"/>
</dbReference>
<keyword evidence="3" id="KW-1185">Reference proteome</keyword>
<evidence type="ECO:0000313" key="2">
    <source>
        <dbReference type="EMBL" id="CAH3018319.1"/>
    </source>
</evidence>
<sequence>MTMQTDIPVAVSEGVTNRACDSAVSETFEESGSVASLEATLLKSRVLSRGGSPDRQGIMAEEERTNKKVNVEERERKIRLIERRRALSNRIQHDRNETMEKIFAKQNPDGFWNVDDLSVIGISKRNFINFLGNAGARSLGPKVFELALQLLSTLVILAFIKLRLLIDIPLSLPLGKKRELKVDGLEETNSKNITAALRWIKIQEQKIPLLYSRLEFGVNWDVATRNIVQKMAV</sequence>
<dbReference type="Pfam" id="PF26156">
    <property type="entry name" value="PARP4_MVP-ID"/>
    <property type="match status" value="1"/>
</dbReference>
<gene>
    <name evidence="2" type="ORF">PEVE_00042550</name>
</gene>
<name>A0ABN8LMD3_9CNID</name>
<dbReference type="PANTHER" id="PTHR46530:SF1">
    <property type="entry name" value="PROTEIN MONO-ADP-RIBOSYLTRANSFERASE PARP4"/>
    <property type="match status" value="1"/>
</dbReference>
<organism evidence="2 3">
    <name type="scientific">Porites evermanni</name>
    <dbReference type="NCBI Taxonomy" id="104178"/>
    <lineage>
        <taxon>Eukaryota</taxon>
        <taxon>Metazoa</taxon>
        <taxon>Cnidaria</taxon>
        <taxon>Anthozoa</taxon>
        <taxon>Hexacorallia</taxon>
        <taxon>Scleractinia</taxon>
        <taxon>Fungiina</taxon>
        <taxon>Poritidae</taxon>
        <taxon>Porites</taxon>
    </lineage>
</organism>
<comment type="caution">
    <text evidence="2">The sequence shown here is derived from an EMBL/GenBank/DDBJ whole genome shotgun (WGS) entry which is preliminary data.</text>
</comment>
<dbReference type="PANTHER" id="PTHR46530">
    <property type="entry name" value="PROTEIN MONO-ADP-RIBOSYLTRANSFERASE PARP4"/>
    <property type="match status" value="1"/>
</dbReference>
<feature type="domain" description="PARP4 MVP-ID C-terminal" evidence="1">
    <location>
        <begin position="102"/>
        <end position="228"/>
    </location>
</feature>
<reference evidence="2 3" key="1">
    <citation type="submission" date="2022-05" db="EMBL/GenBank/DDBJ databases">
        <authorList>
            <consortium name="Genoscope - CEA"/>
            <person name="William W."/>
        </authorList>
    </citation>
    <scope>NUCLEOTIDE SEQUENCE [LARGE SCALE GENOMIC DNA]</scope>
</reference>
<proteinExistence type="predicted"/>
<evidence type="ECO:0000259" key="1">
    <source>
        <dbReference type="Pfam" id="PF26156"/>
    </source>
</evidence>
<evidence type="ECO:0000313" key="3">
    <source>
        <dbReference type="Proteomes" id="UP001159427"/>
    </source>
</evidence>
<protein>
    <recommendedName>
        <fullName evidence="1">PARP4 MVP-ID C-terminal domain-containing protein</fullName>
    </recommendedName>
</protein>
<dbReference type="InterPro" id="IPR058904">
    <property type="entry name" value="PARP4_MVP-ID"/>
</dbReference>
<dbReference type="InterPro" id="IPR031273">
    <property type="entry name" value="PARP4"/>
</dbReference>
<accession>A0ABN8LMD3</accession>